<dbReference type="PANTHER" id="PTHR23086:SF46">
    <property type="entry name" value="PHOSPHATIDYLINOSITOL 4-PHOSPHATE 5-KINASE-LIKE PROTEIN 1"/>
    <property type="match status" value="1"/>
</dbReference>
<reference evidence="2 3" key="1">
    <citation type="journal article" date="2010" name="Cell">
        <title>The genome of Naegleria gruberi illuminates early eukaryotic versatility.</title>
        <authorList>
            <person name="Fritz-Laylin L.K."/>
            <person name="Prochnik S.E."/>
            <person name="Ginger M.L."/>
            <person name="Dacks J.B."/>
            <person name="Carpenter M.L."/>
            <person name="Field M.C."/>
            <person name="Kuo A."/>
            <person name="Paredez A."/>
            <person name="Chapman J."/>
            <person name="Pham J."/>
            <person name="Shu S."/>
            <person name="Neupane R."/>
            <person name="Cipriano M."/>
            <person name="Mancuso J."/>
            <person name="Tu H."/>
            <person name="Salamov A."/>
            <person name="Lindquist E."/>
            <person name="Shapiro H."/>
            <person name="Lucas S."/>
            <person name="Grigoriev I.V."/>
            <person name="Cande W.Z."/>
            <person name="Fulton C."/>
            <person name="Rokhsar D.S."/>
            <person name="Dawson S.C."/>
        </authorList>
    </citation>
    <scope>NUCLEOTIDE SEQUENCE [LARGE SCALE GENOMIC DNA]</scope>
    <source>
        <strain evidence="2 3">NEG-M</strain>
    </source>
</reference>
<dbReference type="RefSeq" id="XP_002669069.1">
    <property type="nucleotide sequence ID" value="XM_002669023.1"/>
</dbReference>
<feature type="domain" description="PIPK" evidence="1">
    <location>
        <begin position="111"/>
        <end position="180"/>
    </location>
</feature>
<dbReference type="AlphaFoldDB" id="D2W3K2"/>
<dbReference type="GO" id="GO:0005886">
    <property type="term" value="C:plasma membrane"/>
    <property type="evidence" value="ECO:0007669"/>
    <property type="project" value="TreeGrafter"/>
</dbReference>
<dbReference type="Pfam" id="PF01504">
    <property type="entry name" value="PIP5K"/>
    <property type="match status" value="1"/>
</dbReference>
<dbReference type="InterPro" id="IPR023610">
    <property type="entry name" value="PInositol-4/5-P-5/4-kinase"/>
</dbReference>
<protein>
    <submittedName>
        <fullName evidence="2">Predicted protein</fullName>
    </submittedName>
</protein>
<dbReference type="InParanoid" id="D2W3K2"/>
<name>D2W3K2_NAEGR</name>
<dbReference type="KEGG" id="ngr:NAEGRDRAFT_54433"/>
<dbReference type="InterPro" id="IPR027484">
    <property type="entry name" value="PInositol-4-P-5-kinase_N"/>
</dbReference>
<dbReference type="GO" id="GO:0016308">
    <property type="term" value="F:1-phosphatidylinositol-4-phosphate 5-kinase activity"/>
    <property type="evidence" value="ECO:0007669"/>
    <property type="project" value="TreeGrafter"/>
</dbReference>
<dbReference type="PANTHER" id="PTHR23086">
    <property type="entry name" value="PHOSPHATIDYLINOSITOL-4-PHOSPHATE 5-KINASE"/>
    <property type="match status" value="1"/>
</dbReference>
<dbReference type="Gene3D" id="3.30.800.10">
    <property type="entry name" value="Phosphatidylinositol Phosphate Kinase II Beta"/>
    <property type="match status" value="1"/>
</dbReference>
<sequence>MKGSYLHELVQKRSQDVETRLKLIIKHSMTQVSNNCEEYKKLTEDETLQRMPSSRDHKSFQYKDFLPFECHEIRKMCGMTEREFFMSIQESTFSFEFHKDLENKKCFVQSMTKDSKFFIKSVTKMEAKEIRSTIIPSLIKEMKKSRNITIAPIMGLFKIIVNKKTIRFVVTLNFFKPAEDFIEALSFDESKSISYSNDSLNSYKQHQQYSLSVNRNEDLAGNDSNNLSRKSQWLKSHRFSIQVNDLNKLKESWSELY</sequence>
<evidence type="ECO:0000313" key="2">
    <source>
        <dbReference type="EMBL" id="EFC36325.1"/>
    </source>
</evidence>
<proteinExistence type="predicted"/>
<keyword evidence="3" id="KW-1185">Reference proteome</keyword>
<evidence type="ECO:0000259" key="1">
    <source>
        <dbReference type="Pfam" id="PF01504"/>
    </source>
</evidence>
<dbReference type="EMBL" id="GG738932">
    <property type="protein sequence ID" value="EFC36325.1"/>
    <property type="molecule type" value="Genomic_DNA"/>
</dbReference>
<organism evidence="3">
    <name type="scientific">Naegleria gruberi</name>
    <name type="common">Amoeba</name>
    <dbReference type="NCBI Taxonomy" id="5762"/>
    <lineage>
        <taxon>Eukaryota</taxon>
        <taxon>Discoba</taxon>
        <taxon>Heterolobosea</taxon>
        <taxon>Tetramitia</taxon>
        <taxon>Eutetramitia</taxon>
        <taxon>Vahlkampfiidae</taxon>
        <taxon>Naegleria</taxon>
    </lineage>
</organism>
<evidence type="ECO:0000313" key="3">
    <source>
        <dbReference type="Proteomes" id="UP000006671"/>
    </source>
</evidence>
<gene>
    <name evidence="2" type="ORF">NAEGRDRAFT_54433</name>
</gene>
<dbReference type="Proteomes" id="UP000006671">
    <property type="component" value="Unassembled WGS sequence"/>
</dbReference>
<dbReference type="GO" id="GO:0046854">
    <property type="term" value="P:phosphatidylinositol phosphate biosynthetic process"/>
    <property type="evidence" value="ECO:0007669"/>
    <property type="project" value="TreeGrafter"/>
</dbReference>
<dbReference type="SUPFAM" id="SSF56104">
    <property type="entry name" value="SAICAR synthase-like"/>
    <property type="match status" value="1"/>
</dbReference>
<dbReference type="InterPro" id="IPR002498">
    <property type="entry name" value="PInositol-4-P-4/5-kinase_core"/>
</dbReference>
<accession>D2W3K2</accession>
<dbReference type="OrthoDB" id="20783at2759"/>
<dbReference type="GeneID" id="8862256"/>
<dbReference type="VEuPathDB" id="AmoebaDB:NAEGRDRAFT_54433"/>